<accession>A0AAE8L826</accession>
<feature type="chain" id="PRO_5042075635" evidence="2">
    <location>
        <begin position="29"/>
        <end position="290"/>
    </location>
</feature>
<dbReference type="EMBL" id="CP015367">
    <property type="protein sequence ID" value="APT32962.1"/>
    <property type="molecule type" value="Genomic_DNA"/>
</dbReference>
<evidence type="ECO:0000313" key="6">
    <source>
        <dbReference type="Proteomes" id="UP000199140"/>
    </source>
</evidence>
<evidence type="ECO:0000313" key="4">
    <source>
        <dbReference type="EMBL" id="SFH29936.1"/>
    </source>
</evidence>
<protein>
    <submittedName>
        <fullName evidence="3">Clustering-based subsystem</fullName>
    </submittedName>
</protein>
<sequence length="290" mass="30030">MPATRPARPQALVLGLVLPLAIVGSAVAQQPGAAGGGGWVDPPPRAAAPVAAAPKAPLKAAGPQTQEPVTAQAKAPPEGGRGAEPLRQAARPEPGEDALPKAAATRGPGPKRAAALERPPVRESLHHHARPPHRLAETPAAMVPASGVSAERVAAARALATSYLATVSGSSDTMVDAATRFYATRVRFYGRPITTAGLVAEKRSFVQRWPERRYEPRAMRAACDAETCTIRTIVDFRTANPGRGAVSSGEAELILEVGFAGTRPYILGETGRVLRRSIQAGTLAASPGKA</sequence>
<evidence type="ECO:0000256" key="1">
    <source>
        <dbReference type="SAM" id="MobiDB-lite"/>
    </source>
</evidence>
<reference evidence="4 6" key="2">
    <citation type="submission" date="2016-10" db="EMBL/GenBank/DDBJ databases">
        <authorList>
            <person name="Varghese N."/>
            <person name="Submissions S."/>
        </authorList>
    </citation>
    <scope>NUCLEOTIDE SEQUENCE [LARGE SCALE GENOMIC DNA]</scope>
    <source>
        <strain evidence="4 6">CBMB27</strain>
    </source>
</reference>
<keyword evidence="2" id="KW-0732">Signal</keyword>
<evidence type="ECO:0000313" key="5">
    <source>
        <dbReference type="Proteomes" id="UP000185487"/>
    </source>
</evidence>
<evidence type="ECO:0000313" key="3">
    <source>
        <dbReference type="EMBL" id="APT32962.1"/>
    </source>
</evidence>
<dbReference type="Proteomes" id="UP000185487">
    <property type="component" value="Chromosome"/>
</dbReference>
<dbReference type="RefSeq" id="WP_075380963.1">
    <property type="nucleotide sequence ID" value="NZ_CP015367.1"/>
</dbReference>
<dbReference type="EMBL" id="FOPK01000019">
    <property type="protein sequence ID" value="SFH29936.1"/>
    <property type="molecule type" value="Genomic_DNA"/>
</dbReference>
<dbReference type="AlphaFoldDB" id="A0AAE8L826"/>
<feature type="signal peptide" evidence="2">
    <location>
        <begin position="1"/>
        <end position="28"/>
    </location>
</feature>
<gene>
    <name evidence="3" type="ORF">MCBMB27_03671</name>
    <name evidence="4" type="ORF">SAMN05192567_11993</name>
</gene>
<feature type="region of interest" description="Disordered" evidence="1">
    <location>
        <begin position="29"/>
        <end position="132"/>
    </location>
</feature>
<reference evidence="3 5" key="1">
    <citation type="submission" date="2016-04" db="EMBL/GenBank/DDBJ databases">
        <title>Complete genome sequencing and analysis of CBMB27, Methylobacterium phyllosphaerae isolated from leaf tissues of rice (Oryza sativa L.).</title>
        <authorList>
            <person name="Lee Y."/>
            <person name="Hwangbo K."/>
            <person name="Chung H."/>
            <person name="Yoo J."/>
            <person name="Kim K.Y."/>
            <person name="Sa T.M."/>
            <person name="Um Y."/>
            <person name="Madhaiyan M."/>
        </authorList>
    </citation>
    <scope>NUCLEOTIDE SEQUENCE [LARGE SCALE GENOMIC DNA]</scope>
    <source>
        <strain evidence="3 5">CBMB27</strain>
    </source>
</reference>
<evidence type="ECO:0000256" key="2">
    <source>
        <dbReference type="SAM" id="SignalP"/>
    </source>
</evidence>
<name>A0AAE8L826_9HYPH</name>
<organism evidence="4 6">
    <name type="scientific">Methylobacterium phyllosphaerae</name>
    <dbReference type="NCBI Taxonomy" id="418223"/>
    <lineage>
        <taxon>Bacteria</taxon>
        <taxon>Pseudomonadati</taxon>
        <taxon>Pseudomonadota</taxon>
        <taxon>Alphaproteobacteria</taxon>
        <taxon>Hyphomicrobiales</taxon>
        <taxon>Methylobacteriaceae</taxon>
        <taxon>Methylobacterium</taxon>
    </lineage>
</organism>
<feature type="compositionally biased region" description="Low complexity" evidence="1">
    <location>
        <begin position="47"/>
        <end position="63"/>
    </location>
</feature>
<dbReference type="Proteomes" id="UP000199140">
    <property type="component" value="Unassembled WGS sequence"/>
</dbReference>
<proteinExistence type="predicted"/>
<dbReference type="KEGG" id="mphy:MCBMB27_03671"/>
<keyword evidence="5" id="KW-1185">Reference proteome</keyword>